<dbReference type="EMBL" id="JAFCJH010000001">
    <property type="protein sequence ID" value="MBR0793810.1"/>
    <property type="molecule type" value="Genomic_DNA"/>
</dbReference>
<sequence>MRTPVIVFAAVSIAIDAFLHPPDFLVGQPVPTPESADEKRYAGDQDNQDDYSDGEKAAHDAPIVHWRDFPAFAQVNPVLDTIPEG</sequence>
<gene>
    <name evidence="2" type="ORF">JQ615_00225</name>
</gene>
<organism evidence="2 3">
    <name type="scientific">Bradyrhizobium jicamae</name>
    <dbReference type="NCBI Taxonomy" id="280332"/>
    <lineage>
        <taxon>Bacteria</taxon>
        <taxon>Pseudomonadati</taxon>
        <taxon>Pseudomonadota</taxon>
        <taxon>Alphaproteobacteria</taxon>
        <taxon>Hyphomicrobiales</taxon>
        <taxon>Nitrobacteraceae</taxon>
        <taxon>Bradyrhizobium</taxon>
    </lineage>
</organism>
<proteinExistence type="predicted"/>
<name>A0ABS5FAK5_9BRAD</name>
<reference evidence="3" key="1">
    <citation type="journal article" date="2021" name="ISME J.">
        <title>Evolutionary origin and ecological implication of a unique nif island in free-living Bradyrhizobium lineages.</title>
        <authorList>
            <person name="Tao J."/>
        </authorList>
    </citation>
    <scope>NUCLEOTIDE SEQUENCE [LARGE SCALE GENOMIC DNA]</scope>
    <source>
        <strain evidence="3">SZCCT0434</strain>
    </source>
</reference>
<dbReference type="RefSeq" id="WP_212491519.1">
    <property type="nucleotide sequence ID" value="NZ_JAFCJH010000001.1"/>
</dbReference>
<keyword evidence="3" id="KW-1185">Reference proteome</keyword>
<protein>
    <submittedName>
        <fullName evidence="2">Uncharacterized protein</fullName>
    </submittedName>
</protein>
<evidence type="ECO:0000313" key="3">
    <source>
        <dbReference type="Proteomes" id="UP001315278"/>
    </source>
</evidence>
<dbReference type="Proteomes" id="UP001315278">
    <property type="component" value="Unassembled WGS sequence"/>
</dbReference>
<comment type="caution">
    <text evidence="2">The sequence shown here is derived from an EMBL/GenBank/DDBJ whole genome shotgun (WGS) entry which is preliminary data.</text>
</comment>
<evidence type="ECO:0000256" key="1">
    <source>
        <dbReference type="SAM" id="MobiDB-lite"/>
    </source>
</evidence>
<accession>A0ABS5FAK5</accession>
<evidence type="ECO:0000313" key="2">
    <source>
        <dbReference type="EMBL" id="MBR0793810.1"/>
    </source>
</evidence>
<feature type="region of interest" description="Disordered" evidence="1">
    <location>
        <begin position="26"/>
        <end position="57"/>
    </location>
</feature>